<feature type="domain" description="DUF2268" evidence="1">
    <location>
        <begin position="90"/>
        <end position="290"/>
    </location>
</feature>
<name>A0ABV5VYY2_9BACL</name>
<reference evidence="2 3" key="1">
    <citation type="submission" date="2024-09" db="EMBL/GenBank/DDBJ databases">
        <authorList>
            <person name="Sun Q."/>
            <person name="Mori K."/>
        </authorList>
    </citation>
    <scope>NUCLEOTIDE SEQUENCE [LARGE SCALE GENOMIC DNA]</scope>
    <source>
        <strain evidence="2 3">JCM 12520</strain>
    </source>
</reference>
<evidence type="ECO:0000313" key="3">
    <source>
        <dbReference type="Proteomes" id="UP001589619"/>
    </source>
</evidence>
<gene>
    <name evidence="2" type="ORF">ACFFNY_17360</name>
</gene>
<dbReference type="Proteomes" id="UP001589619">
    <property type="component" value="Unassembled WGS sequence"/>
</dbReference>
<proteinExistence type="predicted"/>
<protein>
    <submittedName>
        <fullName evidence="2">DUF2268 domain-containing protein</fullName>
    </submittedName>
</protein>
<dbReference type="RefSeq" id="WP_344901696.1">
    <property type="nucleotide sequence ID" value="NZ_BAAAYO010000001.1"/>
</dbReference>
<keyword evidence="3" id="KW-1185">Reference proteome</keyword>
<dbReference type="InterPro" id="IPR018728">
    <property type="entry name" value="DUF2268"/>
</dbReference>
<comment type="caution">
    <text evidence="2">The sequence shown here is derived from an EMBL/GenBank/DDBJ whole genome shotgun (WGS) entry which is preliminary data.</text>
</comment>
<organism evidence="2 3">
    <name type="scientific">Paenibacillus hodogayensis</name>
    <dbReference type="NCBI Taxonomy" id="279208"/>
    <lineage>
        <taxon>Bacteria</taxon>
        <taxon>Bacillati</taxon>
        <taxon>Bacillota</taxon>
        <taxon>Bacilli</taxon>
        <taxon>Bacillales</taxon>
        <taxon>Paenibacillaceae</taxon>
        <taxon>Paenibacillus</taxon>
    </lineage>
</organism>
<dbReference type="EMBL" id="JBHMAG010000012">
    <property type="protein sequence ID" value="MFB9753335.1"/>
    <property type="molecule type" value="Genomic_DNA"/>
</dbReference>
<dbReference type="Pfam" id="PF10026">
    <property type="entry name" value="DUF2268"/>
    <property type="match status" value="1"/>
</dbReference>
<accession>A0ABV5VYY2</accession>
<evidence type="ECO:0000313" key="2">
    <source>
        <dbReference type="EMBL" id="MFB9753335.1"/>
    </source>
</evidence>
<evidence type="ECO:0000259" key="1">
    <source>
        <dbReference type="Pfam" id="PF10026"/>
    </source>
</evidence>
<sequence>MNINAIDTLRSQRTVLEAEPERRAELYRELVVEPLQPIWETILARIPAAGGDRPDPVRLMGLYDPTGAPSEEEGLRALTLLERAGTWEGCVEAARQTIDRLRPEAHGIVPQDVLFTLALADSHKFAEPPGYTGSGGTPGQAIVIVWPSAYNIPRLPAIVAHELHHNVRLSYEPWTRDTTVGQYLVMEGLAEAFAAELYGEERLGPWVSVLDEAGHEEVKPRYREALHVSGFNDIRGYMFGDLEGDAYGFAKKGLPPYAGYAVGYRIVTSYLRRSGKTAAEATYLPWQDIVEGSGYLEEA</sequence>